<sequence>MPLLAVVVALCLGALVLLGLGKDPILAYGAMFGGAFGTVSGLTQTLAKATPLILVGLGVTIAFRARVINIGAEGQIIVGALGATAFALSFAEWPGWFLLPLTALMGALAGGLWGLVPGILKARLAVNEILSTVMMNAIAFQLMNFLLRGPMLDPAQVAAGTNIPQSAALPAQVWIERVVPRTLFHWGFFLALALAIAVTILLWRTTLGYRIRAVGFNPAAARYAGIPVATVITLAMVLGGSFAGLAGAIEVMGVHRRIVEGISGGYGFNGIVVALFGRLHPLGVIPSAFLFGGLLVGADQMQRTVQVPAALITALNGLVVLMVVSSTYWSQQRIARRQSEAARPSETHAKDEQPLDARLTPDL</sequence>
<keyword evidence="9" id="KW-1185">Reference proteome</keyword>
<dbReference type="CDD" id="cd06580">
    <property type="entry name" value="TM_PBP1_transp_TpRbsC_like"/>
    <property type="match status" value="1"/>
</dbReference>
<feature type="transmembrane region" description="Helical" evidence="7">
    <location>
        <begin position="128"/>
        <end position="147"/>
    </location>
</feature>
<keyword evidence="5 7" id="KW-0472">Membrane</keyword>
<dbReference type="EMBL" id="SIJK02000015">
    <property type="protein sequence ID" value="MBP1466113.1"/>
    <property type="molecule type" value="Genomic_DNA"/>
</dbReference>
<proteinExistence type="predicted"/>
<comment type="subcellular location">
    <subcellularLocation>
        <location evidence="1">Cell membrane</location>
        <topology evidence="1">Multi-pass membrane protein</topology>
    </subcellularLocation>
</comment>
<feature type="region of interest" description="Disordered" evidence="6">
    <location>
        <begin position="339"/>
        <end position="363"/>
    </location>
</feature>
<dbReference type="Pfam" id="PF02653">
    <property type="entry name" value="BPD_transp_2"/>
    <property type="match status" value="1"/>
</dbReference>
<keyword evidence="2" id="KW-1003">Cell membrane</keyword>
<gene>
    <name evidence="8" type="ORF">EYB53_010395</name>
</gene>
<dbReference type="PANTHER" id="PTHR47089">
    <property type="entry name" value="ABC TRANSPORTER, PERMEASE PROTEIN"/>
    <property type="match status" value="1"/>
</dbReference>
<evidence type="ECO:0000256" key="5">
    <source>
        <dbReference type="ARBA" id="ARBA00023136"/>
    </source>
</evidence>
<dbReference type="RefSeq" id="WP_167857337.1">
    <property type="nucleotide sequence ID" value="NZ_SIJK02000015.1"/>
</dbReference>
<protein>
    <submittedName>
        <fullName evidence="8">ABC transporter permease</fullName>
    </submittedName>
</protein>
<keyword evidence="4 7" id="KW-1133">Transmembrane helix</keyword>
<keyword evidence="3 7" id="KW-0812">Transmembrane</keyword>
<evidence type="ECO:0000256" key="4">
    <source>
        <dbReference type="ARBA" id="ARBA00022989"/>
    </source>
</evidence>
<feature type="transmembrane region" description="Helical" evidence="7">
    <location>
        <begin position="183"/>
        <end position="203"/>
    </location>
</feature>
<evidence type="ECO:0000313" key="9">
    <source>
        <dbReference type="Proteomes" id="UP001193081"/>
    </source>
</evidence>
<accession>A0ABS4D9K5</accession>
<feature type="transmembrane region" description="Helical" evidence="7">
    <location>
        <begin position="45"/>
        <end position="63"/>
    </location>
</feature>
<feature type="transmembrane region" description="Helical" evidence="7">
    <location>
        <begin position="309"/>
        <end position="329"/>
    </location>
</feature>
<evidence type="ECO:0000256" key="6">
    <source>
        <dbReference type="SAM" id="MobiDB-lite"/>
    </source>
</evidence>
<evidence type="ECO:0000256" key="1">
    <source>
        <dbReference type="ARBA" id="ARBA00004651"/>
    </source>
</evidence>
<organism evidence="8 9">
    <name type="scientific">Candidatus Chloroploca mongolica</name>
    <dbReference type="NCBI Taxonomy" id="2528176"/>
    <lineage>
        <taxon>Bacteria</taxon>
        <taxon>Bacillati</taxon>
        <taxon>Chloroflexota</taxon>
        <taxon>Chloroflexia</taxon>
        <taxon>Chloroflexales</taxon>
        <taxon>Chloroflexineae</taxon>
        <taxon>Oscillochloridaceae</taxon>
        <taxon>Candidatus Chloroploca</taxon>
    </lineage>
</organism>
<dbReference type="InterPro" id="IPR001851">
    <property type="entry name" value="ABC_transp_permease"/>
</dbReference>
<comment type="caution">
    <text evidence="8">The sequence shown here is derived from an EMBL/GenBank/DDBJ whole genome shotgun (WGS) entry which is preliminary data.</text>
</comment>
<evidence type="ECO:0000313" key="8">
    <source>
        <dbReference type="EMBL" id="MBP1466113.1"/>
    </source>
</evidence>
<dbReference type="PANTHER" id="PTHR47089:SF1">
    <property type="entry name" value="GUANOSINE ABC TRANSPORTER PERMEASE PROTEIN NUPP"/>
    <property type="match status" value="1"/>
</dbReference>
<evidence type="ECO:0000256" key="7">
    <source>
        <dbReference type="SAM" id="Phobius"/>
    </source>
</evidence>
<feature type="transmembrane region" description="Helical" evidence="7">
    <location>
        <begin position="97"/>
        <end position="116"/>
    </location>
</feature>
<feature type="transmembrane region" description="Helical" evidence="7">
    <location>
        <begin position="70"/>
        <end position="91"/>
    </location>
</feature>
<reference evidence="8 9" key="1">
    <citation type="submission" date="2021-03" db="EMBL/GenBank/DDBJ databases">
        <authorList>
            <person name="Grouzdev D.S."/>
        </authorList>
    </citation>
    <scope>NUCLEOTIDE SEQUENCE [LARGE SCALE GENOMIC DNA]</scope>
    <source>
        <strain evidence="8 9">M50-1</strain>
    </source>
</reference>
<feature type="transmembrane region" description="Helical" evidence="7">
    <location>
        <begin position="224"/>
        <end position="246"/>
    </location>
</feature>
<evidence type="ECO:0000256" key="3">
    <source>
        <dbReference type="ARBA" id="ARBA00022692"/>
    </source>
</evidence>
<evidence type="ECO:0000256" key="2">
    <source>
        <dbReference type="ARBA" id="ARBA00022475"/>
    </source>
</evidence>
<feature type="transmembrane region" description="Helical" evidence="7">
    <location>
        <begin position="266"/>
        <end position="297"/>
    </location>
</feature>
<dbReference type="Proteomes" id="UP001193081">
    <property type="component" value="Unassembled WGS sequence"/>
</dbReference>
<name>A0ABS4D9K5_9CHLR</name>